<dbReference type="GO" id="GO:0008684">
    <property type="term" value="F:2-oxopent-4-enoate hydratase activity"/>
    <property type="evidence" value="ECO:0007669"/>
    <property type="project" value="TreeGrafter"/>
</dbReference>
<dbReference type="InterPro" id="IPR036663">
    <property type="entry name" value="Fumarylacetoacetase_C_sf"/>
</dbReference>
<dbReference type="SUPFAM" id="SSF56529">
    <property type="entry name" value="FAH"/>
    <property type="match status" value="1"/>
</dbReference>
<dbReference type="PANTHER" id="PTHR30143">
    <property type="entry name" value="ACID HYDRATASE"/>
    <property type="match status" value="1"/>
</dbReference>
<dbReference type="Gene3D" id="3.90.850.10">
    <property type="entry name" value="Fumarylacetoacetase-like, C-terminal domain"/>
    <property type="match status" value="1"/>
</dbReference>
<protein>
    <submittedName>
        <fullName evidence="1">2-keto-4-pentenoate hydratase</fullName>
    </submittedName>
</protein>
<dbReference type="GO" id="GO:0005737">
    <property type="term" value="C:cytoplasm"/>
    <property type="evidence" value="ECO:0007669"/>
    <property type="project" value="TreeGrafter"/>
</dbReference>
<proteinExistence type="predicted"/>
<dbReference type="Proteomes" id="UP000182160">
    <property type="component" value="Unassembled WGS sequence"/>
</dbReference>
<dbReference type="InterPro" id="IPR050772">
    <property type="entry name" value="Hydratase-Decarb/MhpD_sf"/>
</dbReference>
<gene>
    <name evidence="1" type="ORF">SAMN04488077_101153</name>
</gene>
<accession>A0A1H7UHZ0</accession>
<name>A0A1H7UHZ0_9RHOB</name>
<evidence type="ECO:0000313" key="2">
    <source>
        <dbReference type="Proteomes" id="UP000182160"/>
    </source>
</evidence>
<sequence length="246" mass="25639">MNDPLVAQLLAAREGGAKLPAKVVEGLSRARIFEVQHAVAARLGPVGGFKVACPPDAPIVIAPIMARDTYQTPAEITVPAGEEVGIELEYAFRLIASPPDRDAPDFEPRLRASVELLPAFELVQSRLADPKGAGAALKMLDNQLNGAVVLGEARRDWHSLDVTRAEARLLLGGETLLDGVARVPGGDAFATLCALVRALGDHCGGLQVGQVVITGSLNGLPWITPPTTAQGHIAGLGDVAMTLTTA</sequence>
<dbReference type="PANTHER" id="PTHR30143:SF0">
    <property type="entry name" value="2-KETO-4-PENTENOATE HYDRATASE"/>
    <property type="match status" value="1"/>
</dbReference>
<dbReference type="EMBL" id="FOBO01000001">
    <property type="protein sequence ID" value="SEL96429.1"/>
    <property type="molecule type" value="Genomic_DNA"/>
</dbReference>
<evidence type="ECO:0000313" key="1">
    <source>
        <dbReference type="EMBL" id="SEL96429.1"/>
    </source>
</evidence>
<reference evidence="1 2" key="1">
    <citation type="submission" date="2016-10" db="EMBL/GenBank/DDBJ databases">
        <authorList>
            <person name="de Groot N.N."/>
        </authorList>
    </citation>
    <scope>NUCLEOTIDE SEQUENCE [LARGE SCALE GENOMIC DNA]</scope>
    <source>
        <strain evidence="1 2">DSM 11457</strain>
    </source>
</reference>
<dbReference type="AlphaFoldDB" id="A0A1H7UHZ0"/>
<dbReference type="RefSeq" id="WP_074784302.1">
    <property type="nucleotide sequence ID" value="NZ_FOBO01000001.1"/>
</dbReference>
<organism evidence="1 2">
    <name type="scientific">Roseovarius tolerans</name>
    <dbReference type="NCBI Taxonomy" id="74031"/>
    <lineage>
        <taxon>Bacteria</taxon>
        <taxon>Pseudomonadati</taxon>
        <taxon>Pseudomonadota</taxon>
        <taxon>Alphaproteobacteria</taxon>
        <taxon>Rhodobacterales</taxon>
        <taxon>Roseobacteraceae</taxon>
        <taxon>Roseovarius</taxon>
    </lineage>
</organism>